<dbReference type="GO" id="GO:0001682">
    <property type="term" value="P:tRNA 5'-leader removal"/>
    <property type="evidence" value="ECO:0007669"/>
    <property type="project" value="InterPro"/>
</dbReference>
<feature type="region of interest" description="Disordered" evidence="3">
    <location>
        <begin position="322"/>
        <end position="350"/>
    </location>
</feature>
<dbReference type="PANTHER" id="PTHR13348">
    <property type="entry name" value="RIBONUCLEASE P SUBUNIT P29"/>
    <property type="match status" value="1"/>
</dbReference>
<dbReference type="InterPro" id="IPR016848">
    <property type="entry name" value="RNase_P/MRP_Rpp29-subunit"/>
</dbReference>
<dbReference type="Pfam" id="PF01868">
    <property type="entry name" value="RNase_P-MRP_p29"/>
    <property type="match status" value="1"/>
</dbReference>
<gene>
    <name evidence="4" type="ORF">CYMTET_7868</name>
</gene>
<dbReference type="GO" id="GO:0000172">
    <property type="term" value="C:ribonuclease MRP complex"/>
    <property type="evidence" value="ECO:0007669"/>
    <property type="project" value="InterPro"/>
</dbReference>
<evidence type="ECO:0000256" key="3">
    <source>
        <dbReference type="SAM" id="MobiDB-lite"/>
    </source>
</evidence>
<comment type="subcellular location">
    <subcellularLocation>
        <location evidence="1">Nucleus</location>
    </subcellularLocation>
</comment>
<dbReference type="GO" id="GO:0005634">
    <property type="term" value="C:nucleus"/>
    <property type="evidence" value="ECO:0007669"/>
    <property type="project" value="UniProtKB-SubCell"/>
</dbReference>
<feature type="compositionally biased region" description="Polar residues" evidence="3">
    <location>
        <begin position="33"/>
        <end position="44"/>
    </location>
</feature>
<sequence>MSASEAKKRRIDALDKIFRPASALGGSAEKRNQQGAPSNRNSFTPRKDQRFGGNRNQASAEERPRGSGKGGQGDRRSNVSGPPYEVLDLSAYSVPLKRSLKLEEPLHCSSPRYVEHALEKLIATNPKTSDARATIASRLMDKHNTLMLDNSGMHKEMSLEEAKGKARRAAVDARPSAAKRYVKPLSSSKRRRQGLLDIPQQEYRYELLAPLHELWKEYVSQLVENVSGEAELASQLAGAEYHGSIMQVVRGRNPQHVGKEGIVMLDTANVLHLVSVDNTLHKVPKKGAEFRTRVPKGDNSLWVTLYGSNLMRARADAMRSLSREKESAKSLQQAKQRAKKNSTEKITIEL</sequence>
<organism evidence="4 5">
    <name type="scientific">Cymbomonas tetramitiformis</name>
    <dbReference type="NCBI Taxonomy" id="36881"/>
    <lineage>
        <taxon>Eukaryota</taxon>
        <taxon>Viridiplantae</taxon>
        <taxon>Chlorophyta</taxon>
        <taxon>Pyramimonadophyceae</taxon>
        <taxon>Pyramimonadales</taxon>
        <taxon>Pyramimonadaceae</taxon>
        <taxon>Cymbomonas</taxon>
    </lineage>
</organism>
<dbReference type="GO" id="GO:0033204">
    <property type="term" value="F:ribonuclease P RNA binding"/>
    <property type="evidence" value="ECO:0007669"/>
    <property type="project" value="InterPro"/>
</dbReference>
<dbReference type="PANTHER" id="PTHR13348:SF0">
    <property type="entry name" value="RIBONUCLEASE P PROTEIN SUBUNIT P29"/>
    <property type="match status" value="1"/>
</dbReference>
<dbReference type="SMART" id="SM00538">
    <property type="entry name" value="POP4"/>
    <property type="match status" value="1"/>
</dbReference>
<reference evidence="4 5" key="1">
    <citation type="journal article" date="2015" name="Genome Biol. Evol.">
        <title>Comparative Genomics of a Bacterivorous Green Alga Reveals Evolutionary Causalities and Consequences of Phago-Mixotrophic Mode of Nutrition.</title>
        <authorList>
            <person name="Burns J.A."/>
            <person name="Paasch A."/>
            <person name="Narechania A."/>
            <person name="Kim E."/>
        </authorList>
    </citation>
    <scope>NUCLEOTIDE SEQUENCE [LARGE SCALE GENOMIC DNA]</scope>
    <source>
        <strain evidence="4 5">PLY_AMNH</strain>
    </source>
</reference>
<comment type="caution">
    <text evidence="4">The sequence shown here is derived from an EMBL/GenBank/DDBJ whole genome shotgun (WGS) entry which is preliminary data.</text>
</comment>
<dbReference type="GO" id="GO:0006364">
    <property type="term" value="P:rRNA processing"/>
    <property type="evidence" value="ECO:0007669"/>
    <property type="project" value="TreeGrafter"/>
</dbReference>
<protein>
    <submittedName>
        <fullName evidence="4">Uncharacterized protein</fullName>
    </submittedName>
</protein>
<dbReference type="InterPro" id="IPR002730">
    <property type="entry name" value="Rpp29/RNP1"/>
</dbReference>
<dbReference type="Proteomes" id="UP001190700">
    <property type="component" value="Unassembled WGS sequence"/>
</dbReference>
<comment type="similarity">
    <text evidence="2">Belongs to the eukaryotic/archaeal RNase P protein component 1 family.</text>
</comment>
<dbReference type="EMBL" id="LGRX02002271">
    <property type="protein sequence ID" value="KAK3284481.1"/>
    <property type="molecule type" value="Genomic_DNA"/>
</dbReference>
<name>A0AAE0GW34_9CHLO</name>
<dbReference type="GO" id="GO:0030677">
    <property type="term" value="C:ribonuclease P complex"/>
    <property type="evidence" value="ECO:0007669"/>
    <property type="project" value="InterPro"/>
</dbReference>
<dbReference type="AlphaFoldDB" id="A0AAE0GW34"/>
<dbReference type="Gene3D" id="2.30.30.210">
    <property type="entry name" value="Ribonuclease P/MRP, subunit p29"/>
    <property type="match status" value="1"/>
</dbReference>
<dbReference type="SUPFAM" id="SSF101744">
    <property type="entry name" value="Rof/RNase P subunit-like"/>
    <property type="match status" value="1"/>
</dbReference>
<evidence type="ECO:0000313" key="4">
    <source>
        <dbReference type="EMBL" id="KAK3284481.1"/>
    </source>
</evidence>
<evidence type="ECO:0000256" key="2">
    <source>
        <dbReference type="ARBA" id="ARBA00006181"/>
    </source>
</evidence>
<evidence type="ECO:0000256" key="1">
    <source>
        <dbReference type="ARBA" id="ARBA00004123"/>
    </source>
</evidence>
<accession>A0AAE0GW34</accession>
<dbReference type="InterPro" id="IPR023534">
    <property type="entry name" value="Rof/RNase_P-like"/>
</dbReference>
<proteinExistence type="inferred from homology"/>
<feature type="compositionally biased region" description="Basic and acidic residues" evidence="3">
    <location>
        <begin position="341"/>
        <end position="350"/>
    </location>
</feature>
<dbReference type="InterPro" id="IPR036980">
    <property type="entry name" value="RNase_P/MRP_Rpp29_sf"/>
</dbReference>
<keyword evidence="5" id="KW-1185">Reference proteome</keyword>
<feature type="region of interest" description="Disordered" evidence="3">
    <location>
        <begin position="1"/>
        <end position="84"/>
    </location>
</feature>
<evidence type="ECO:0000313" key="5">
    <source>
        <dbReference type="Proteomes" id="UP001190700"/>
    </source>
</evidence>